<reference evidence="7 8" key="1">
    <citation type="submission" date="2018-12" db="EMBL/GenBank/DDBJ databases">
        <title>Croceicoccus ponticola sp. nov., a lipolytic bacterium isolated from seawater.</title>
        <authorList>
            <person name="Yoon J.-H."/>
        </authorList>
    </citation>
    <scope>NUCLEOTIDE SEQUENCE [LARGE SCALE GENOMIC DNA]</scope>
    <source>
        <strain evidence="7 8">GM-16</strain>
    </source>
</reference>
<keyword evidence="8" id="KW-1185">Reference proteome</keyword>
<dbReference type="PANTHER" id="PTHR30329">
    <property type="entry name" value="STATOR ELEMENT OF FLAGELLAR MOTOR COMPLEX"/>
    <property type="match status" value="1"/>
</dbReference>
<dbReference type="InterPro" id="IPR006665">
    <property type="entry name" value="OmpA-like"/>
</dbReference>
<dbReference type="InterPro" id="IPR006664">
    <property type="entry name" value="OMP_bac"/>
</dbReference>
<dbReference type="InterPro" id="IPR050330">
    <property type="entry name" value="Bact_OuterMem_StrucFunc"/>
</dbReference>
<dbReference type="InterPro" id="IPR036737">
    <property type="entry name" value="OmpA-like_sf"/>
</dbReference>
<evidence type="ECO:0000259" key="6">
    <source>
        <dbReference type="PROSITE" id="PS51123"/>
    </source>
</evidence>
<feature type="region of interest" description="Disordered" evidence="5">
    <location>
        <begin position="161"/>
        <end position="228"/>
    </location>
</feature>
<feature type="compositionally biased region" description="Low complexity" evidence="5">
    <location>
        <begin position="214"/>
        <end position="228"/>
    </location>
</feature>
<sequence length="228" mass="23415">MSEVSHKREVPLRIIALISVAAITLAACDRTADPDDAPASTAISHTGPTATPISILRENAEPVVDDGIPTEPLEISVPFAQGGTSLSAGAEKAIAEIVASSQFKLGGDILLRGHTDAVGDDQANLRVSRSRAEAVAKALEEAGATADNITIIPIGEMRPVAPNAKLDGTPDEEGRARNRRVEVTVMPPTSGEDDTAQAGDDRAKQGNGNVGLDATKAGATKAGTTKPD</sequence>
<evidence type="ECO:0000256" key="2">
    <source>
        <dbReference type="ARBA" id="ARBA00023136"/>
    </source>
</evidence>
<keyword evidence="2 4" id="KW-0472">Membrane</keyword>
<evidence type="ECO:0000256" key="1">
    <source>
        <dbReference type="ARBA" id="ARBA00004442"/>
    </source>
</evidence>
<dbReference type="RefSeq" id="WP_127611389.1">
    <property type="nucleotide sequence ID" value="NZ_RXOL01000001.1"/>
</dbReference>
<comment type="subcellular location">
    <subcellularLocation>
        <location evidence="1">Cell outer membrane</location>
    </subcellularLocation>
</comment>
<evidence type="ECO:0000313" key="8">
    <source>
        <dbReference type="Proteomes" id="UP000283003"/>
    </source>
</evidence>
<comment type="caution">
    <text evidence="7">The sequence shown here is derived from an EMBL/GenBank/DDBJ whole genome shotgun (WGS) entry which is preliminary data.</text>
</comment>
<feature type="domain" description="OmpA-like" evidence="6">
    <location>
        <begin position="66"/>
        <end position="189"/>
    </location>
</feature>
<proteinExistence type="predicted"/>
<evidence type="ECO:0000256" key="4">
    <source>
        <dbReference type="PROSITE-ProRule" id="PRU00473"/>
    </source>
</evidence>
<gene>
    <name evidence="7" type="ORF">EKN06_03090</name>
</gene>
<protein>
    <submittedName>
        <fullName evidence="7">OmpA family protein</fullName>
    </submittedName>
</protein>
<dbReference type="PROSITE" id="PS51123">
    <property type="entry name" value="OMPA_2"/>
    <property type="match status" value="1"/>
</dbReference>
<accession>A0A437H0T7</accession>
<dbReference type="CDD" id="cd07185">
    <property type="entry name" value="OmpA_C-like"/>
    <property type="match status" value="1"/>
</dbReference>
<dbReference type="Pfam" id="PF00691">
    <property type="entry name" value="OmpA"/>
    <property type="match status" value="1"/>
</dbReference>
<dbReference type="EMBL" id="RXOL01000001">
    <property type="protein sequence ID" value="RVQ69199.1"/>
    <property type="molecule type" value="Genomic_DNA"/>
</dbReference>
<evidence type="ECO:0000256" key="5">
    <source>
        <dbReference type="SAM" id="MobiDB-lite"/>
    </source>
</evidence>
<dbReference type="Proteomes" id="UP000283003">
    <property type="component" value="Unassembled WGS sequence"/>
</dbReference>
<dbReference type="OrthoDB" id="9814546at2"/>
<dbReference type="SUPFAM" id="SSF103088">
    <property type="entry name" value="OmpA-like"/>
    <property type="match status" value="1"/>
</dbReference>
<dbReference type="PROSITE" id="PS51257">
    <property type="entry name" value="PROKAR_LIPOPROTEIN"/>
    <property type="match status" value="1"/>
</dbReference>
<evidence type="ECO:0000313" key="7">
    <source>
        <dbReference type="EMBL" id="RVQ69199.1"/>
    </source>
</evidence>
<dbReference type="AlphaFoldDB" id="A0A437H0T7"/>
<dbReference type="PRINTS" id="PR01021">
    <property type="entry name" value="OMPADOMAIN"/>
</dbReference>
<dbReference type="Gene3D" id="3.30.1330.60">
    <property type="entry name" value="OmpA-like domain"/>
    <property type="match status" value="1"/>
</dbReference>
<evidence type="ECO:0000256" key="3">
    <source>
        <dbReference type="ARBA" id="ARBA00023237"/>
    </source>
</evidence>
<dbReference type="PANTHER" id="PTHR30329:SF21">
    <property type="entry name" value="LIPOPROTEIN YIAD-RELATED"/>
    <property type="match status" value="1"/>
</dbReference>
<keyword evidence="3" id="KW-0998">Cell outer membrane</keyword>
<dbReference type="GO" id="GO:0009279">
    <property type="term" value="C:cell outer membrane"/>
    <property type="evidence" value="ECO:0007669"/>
    <property type="project" value="UniProtKB-SubCell"/>
</dbReference>
<organism evidence="7 8">
    <name type="scientific">Croceicoccus ponticola</name>
    <dbReference type="NCBI Taxonomy" id="2217664"/>
    <lineage>
        <taxon>Bacteria</taxon>
        <taxon>Pseudomonadati</taxon>
        <taxon>Pseudomonadota</taxon>
        <taxon>Alphaproteobacteria</taxon>
        <taxon>Sphingomonadales</taxon>
        <taxon>Erythrobacteraceae</taxon>
        <taxon>Croceicoccus</taxon>
    </lineage>
</organism>
<name>A0A437H0T7_9SPHN</name>
<feature type="compositionally biased region" description="Basic and acidic residues" evidence="5">
    <location>
        <begin position="172"/>
        <end position="182"/>
    </location>
</feature>